<dbReference type="RefSeq" id="WP_121804219.1">
    <property type="nucleotide sequence ID" value="NZ_RDBE01000001.1"/>
</dbReference>
<proteinExistence type="predicted"/>
<dbReference type="Gene3D" id="3.90.660.10">
    <property type="match status" value="1"/>
</dbReference>
<accession>A0A3L8P826</accession>
<dbReference type="AlphaFoldDB" id="A0A3L8P826"/>
<reference evidence="1 2" key="1">
    <citation type="submission" date="2018-10" db="EMBL/GenBank/DDBJ databases">
        <title>Marmoricola sp. 4Q3S-7 whole genome shotgun sequence.</title>
        <authorList>
            <person name="Li F."/>
        </authorList>
    </citation>
    <scope>NUCLEOTIDE SEQUENCE [LARGE SCALE GENOMIC DNA]</scope>
    <source>
        <strain evidence="1 2">4Q3S-7</strain>
    </source>
</reference>
<dbReference type="Proteomes" id="UP000281708">
    <property type="component" value="Unassembled WGS sequence"/>
</dbReference>
<keyword evidence="2" id="KW-1185">Reference proteome</keyword>
<dbReference type="Gene3D" id="3.50.50.60">
    <property type="entry name" value="FAD/NAD(P)-binding domain"/>
    <property type="match status" value="1"/>
</dbReference>
<dbReference type="SUPFAM" id="SSF51905">
    <property type="entry name" value="FAD/NAD(P)-binding domain"/>
    <property type="match status" value="1"/>
</dbReference>
<sequence>MTDVVVVGAGISGVACARALQEAGLAVRVLDRGHRVGGRMARHGGAGRPADVGASYLTVSDDAFAAVVDGWHEAGLARPWTDTFCVLGDDEPQLKQGPVRWGTPFGLQTLVEDLARGLEVTREDVAALPAAATVVLAMPDPQARRLVPEGHPLADRLDREFEPVLALTLRLPERTWDTVSPSGHFDGAFVSDHPALAWVADDGRRRGDDAPVLVAHSTASFARQHLADPNAAALGLQVALQALLRLPEPTYRAVQRWTYARPVGERDEPFALVDGIGVCGDGWGASPKVETAWLSGHALGRELAQRLA</sequence>
<evidence type="ECO:0000313" key="2">
    <source>
        <dbReference type="Proteomes" id="UP000281708"/>
    </source>
</evidence>
<dbReference type="OrthoDB" id="5792777at2"/>
<dbReference type="InterPro" id="IPR036188">
    <property type="entry name" value="FAD/NAD-bd_sf"/>
</dbReference>
<dbReference type="PANTHER" id="PTHR16128">
    <property type="entry name" value="FAD/NAD(P)-BINDING OXIDOREDUCTASE FAMILY PROTEIN"/>
    <property type="match status" value="1"/>
</dbReference>
<evidence type="ECO:0000313" key="1">
    <source>
        <dbReference type="EMBL" id="RLV50538.1"/>
    </source>
</evidence>
<protein>
    <submittedName>
        <fullName evidence="1">FAD-dependent oxidoreductase</fullName>
    </submittedName>
</protein>
<dbReference type="EMBL" id="RDBE01000001">
    <property type="protein sequence ID" value="RLV50538.1"/>
    <property type="molecule type" value="Genomic_DNA"/>
</dbReference>
<dbReference type="Pfam" id="PF13450">
    <property type="entry name" value="NAD_binding_8"/>
    <property type="match status" value="1"/>
</dbReference>
<dbReference type="PANTHER" id="PTHR16128:SF5">
    <property type="entry name" value="FAD_NAD(P)-BINDING OXIDOREDUCTASE FAMILY PROTEIN"/>
    <property type="match status" value="1"/>
</dbReference>
<gene>
    <name evidence="1" type="ORF">D9V37_00675</name>
</gene>
<name>A0A3L8P826_9ACTN</name>
<comment type="caution">
    <text evidence="1">The sequence shown here is derived from an EMBL/GenBank/DDBJ whole genome shotgun (WGS) entry which is preliminary data.</text>
</comment>
<organism evidence="1 2">
    <name type="scientific">Nocardioides mangrovicus</name>
    <dbReference type="NCBI Taxonomy" id="2478913"/>
    <lineage>
        <taxon>Bacteria</taxon>
        <taxon>Bacillati</taxon>
        <taxon>Actinomycetota</taxon>
        <taxon>Actinomycetes</taxon>
        <taxon>Propionibacteriales</taxon>
        <taxon>Nocardioidaceae</taxon>
        <taxon>Nocardioides</taxon>
    </lineage>
</organism>